<sequence>MRNREQEIKWQRIIEICMEDVKNYFADIEQSIEFGTYIQPANYFVSYIFSTNARLKAAQQSGLTEKINLYHRAQLKKHNYPIQGIKDCTFASQEECDKEYNGNWYYYYK</sequence>
<reference evidence="1" key="1">
    <citation type="submission" date="2022-01" db="EMBL/GenBank/DDBJ databases">
        <title>Novel bile acid biosynthetic pathways are enriched in the microbiome of centenarians.</title>
        <authorList>
            <person name="Sato Y."/>
            <person name="Atarashi K."/>
            <person name="Plichta R.D."/>
            <person name="Arai Y."/>
            <person name="Sasajima S."/>
            <person name="Kearney M.S."/>
            <person name="Suda W."/>
            <person name="Takeshita K."/>
            <person name="Sasaki T."/>
            <person name="Okamoto S."/>
            <person name="Skelly N.A."/>
            <person name="Okamura Y."/>
            <person name="Vlamakis H."/>
            <person name="Li Y."/>
            <person name="Tanoue T."/>
            <person name="Takei H."/>
            <person name="Nittono H."/>
            <person name="Narushima S."/>
            <person name="Irie J."/>
            <person name="Itoh H."/>
            <person name="Moriya K."/>
            <person name="Sugiura Y."/>
            <person name="Suematsu M."/>
            <person name="Moritoki N."/>
            <person name="Shibata S."/>
            <person name="Littman R.D."/>
            <person name="Fischbach A.M."/>
            <person name="Uwamino Y."/>
            <person name="Inoue T."/>
            <person name="Honda A."/>
            <person name="Hattori M."/>
            <person name="Murai T."/>
            <person name="Xavier J.R."/>
            <person name="Hirose N."/>
            <person name="Honda K."/>
        </authorList>
    </citation>
    <scope>NUCLEOTIDE SEQUENCE</scope>
    <source>
        <strain evidence="1">CE91-St55</strain>
    </source>
</reference>
<dbReference type="Proteomes" id="UP001055091">
    <property type="component" value="Unassembled WGS sequence"/>
</dbReference>
<evidence type="ECO:0000313" key="2">
    <source>
        <dbReference type="Proteomes" id="UP001055091"/>
    </source>
</evidence>
<accession>A0AA37N2T0</accession>
<comment type="caution">
    <text evidence="1">The sequence shown here is derived from an EMBL/GenBank/DDBJ whole genome shotgun (WGS) entry which is preliminary data.</text>
</comment>
<dbReference type="AlphaFoldDB" id="A0AA37N2T0"/>
<dbReference type="EMBL" id="BQNJ01000001">
    <property type="protein sequence ID" value="GKG99137.1"/>
    <property type="molecule type" value="Genomic_DNA"/>
</dbReference>
<name>A0AA37N2T0_9FIRM</name>
<evidence type="ECO:0000313" key="1">
    <source>
        <dbReference type="EMBL" id="GKG99137.1"/>
    </source>
</evidence>
<organism evidence="1 2">
    <name type="scientific">Hungatella hathewayi</name>
    <dbReference type="NCBI Taxonomy" id="154046"/>
    <lineage>
        <taxon>Bacteria</taxon>
        <taxon>Bacillati</taxon>
        <taxon>Bacillota</taxon>
        <taxon>Clostridia</taxon>
        <taxon>Lachnospirales</taxon>
        <taxon>Lachnospiraceae</taxon>
        <taxon>Hungatella</taxon>
    </lineage>
</organism>
<protein>
    <submittedName>
        <fullName evidence="1">Uncharacterized protein</fullName>
    </submittedName>
</protein>
<proteinExistence type="predicted"/>
<dbReference type="RefSeq" id="WP_006060751.1">
    <property type="nucleotide sequence ID" value="NZ_BQNJ01000001.1"/>
</dbReference>
<gene>
    <name evidence="1" type="ORF">CE91St55_11190</name>
</gene>